<dbReference type="PROSITE" id="PS00028">
    <property type="entry name" value="ZINC_FINGER_C2H2_1"/>
    <property type="match status" value="8"/>
</dbReference>
<dbReference type="PANTHER" id="PTHR23234:SF10">
    <property type="entry name" value="RIKEN CDNA 6720489N17 GENE-RELATED"/>
    <property type="match status" value="1"/>
</dbReference>
<evidence type="ECO:0000313" key="10">
    <source>
        <dbReference type="Proteomes" id="UP000694871"/>
    </source>
</evidence>
<dbReference type="InterPro" id="IPR050758">
    <property type="entry name" value="Znf_C2H2-type"/>
</dbReference>
<feature type="domain" description="C2H2-type" evidence="8">
    <location>
        <begin position="257"/>
        <end position="284"/>
    </location>
</feature>
<reference evidence="11" key="1">
    <citation type="submission" date="2025-08" db="UniProtKB">
        <authorList>
            <consortium name="RefSeq"/>
        </authorList>
    </citation>
    <scope>IDENTIFICATION</scope>
</reference>
<feature type="domain" description="C2H2-type" evidence="8">
    <location>
        <begin position="201"/>
        <end position="228"/>
    </location>
</feature>
<evidence type="ECO:0000256" key="3">
    <source>
        <dbReference type="ARBA" id="ARBA00022771"/>
    </source>
</evidence>
<dbReference type="SMART" id="SM00431">
    <property type="entry name" value="SCAN"/>
    <property type="match status" value="1"/>
</dbReference>
<dbReference type="PROSITE" id="PS50157">
    <property type="entry name" value="ZINC_FINGER_C2H2_2"/>
    <property type="match status" value="8"/>
</dbReference>
<evidence type="ECO:0000259" key="9">
    <source>
        <dbReference type="PROSITE" id="PS50804"/>
    </source>
</evidence>
<evidence type="ECO:0000256" key="6">
    <source>
        <dbReference type="PROSITE-ProRule" id="PRU00042"/>
    </source>
</evidence>
<dbReference type="InterPro" id="IPR003309">
    <property type="entry name" value="SCAN_dom"/>
</dbReference>
<dbReference type="Gene3D" id="3.30.160.60">
    <property type="entry name" value="Classic Zinc Finger"/>
    <property type="match status" value="8"/>
</dbReference>
<name>A0ABM1JRQ1_GEKJA</name>
<keyword evidence="1" id="KW-0479">Metal-binding</keyword>
<dbReference type="RefSeq" id="XP_015264138.1">
    <property type="nucleotide sequence ID" value="XM_015408652.1"/>
</dbReference>
<organism evidence="10 11">
    <name type="scientific">Gekko japonicus</name>
    <name type="common">Schlegel's Japanese gecko</name>
    <dbReference type="NCBI Taxonomy" id="146911"/>
    <lineage>
        <taxon>Eukaryota</taxon>
        <taxon>Metazoa</taxon>
        <taxon>Chordata</taxon>
        <taxon>Craniata</taxon>
        <taxon>Vertebrata</taxon>
        <taxon>Euteleostomi</taxon>
        <taxon>Lepidosauria</taxon>
        <taxon>Squamata</taxon>
        <taxon>Bifurcata</taxon>
        <taxon>Gekkota</taxon>
        <taxon>Gekkonidae</taxon>
        <taxon>Gekkoninae</taxon>
        <taxon>Gekko</taxon>
    </lineage>
</organism>
<dbReference type="GeneID" id="107108241"/>
<dbReference type="SUPFAM" id="SSF57667">
    <property type="entry name" value="beta-beta-alpha zinc fingers"/>
    <property type="match status" value="4"/>
</dbReference>
<keyword evidence="2" id="KW-0677">Repeat</keyword>
<dbReference type="Proteomes" id="UP000694871">
    <property type="component" value="Unplaced"/>
</dbReference>
<feature type="domain" description="SCAN box" evidence="9">
    <location>
        <begin position="3"/>
        <end position="79"/>
    </location>
</feature>
<dbReference type="CDD" id="cd07936">
    <property type="entry name" value="SCAN"/>
    <property type="match status" value="1"/>
</dbReference>
<dbReference type="PANTHER" id="PTHR23234">
    <property type="entry name" value="ZNF44 PROTEIN"/>
    <property type="match status" value="1"/>
</dbReference>
<dbReference type="Pfam" id="PF02023">
    <property type="entry name" value="SCAN"/>
    <property type="match status" value="1"/>
</dbReference>
<proteinExistence type="predicted"/>
<evidence type="ECO:0000256" key="4">
    <source>
        <dbReference type="ARBA" id="ARBA00022833"/>
    </source>
</evidence>
<dbReference type="SMART" id="SM00355">
    <property type="entry name" value="ZnF_C2H2"/>
    <property type="match status" value="8"/>
</dbReference>
<dbReference type="InterPro" id="IPR013087">
    <property type="entry name" value="Znf_C2H2_type"/>
</dbReference>
<feature type="domain" description="C2H2-type" evidence="8">
    <location>
        <begin position="397"/>
        <end position="424"/>
    </location>
</feature>
<keyword evidence="5" id="KW-0539">Nucleus</keyword>
<evidence type="ECO:0000256" key="1">
    <source>
        <dbReference type="ARBA" id="ARBA00022723"/>
    </source>
</evidence>
<feature type="domain" description="C2H2-type" evidence="8">
    <location>
        <begin position="285"/>
        <end position="312"/>
    </location>
</feature>
<keyword evidence="10" id="KW-1185">Reference proteome</keyword>
<accession>A0ABM1JRQ1</accession>
<evidence type="ECO:0000259" key="8">
    <source>
        <dbReference type="PROSITE" id="PS50157"/>
    </source>
</evidence>
<dbReference type="InterPro" id="IPR038269">
    <property type="entry name" value="SCAN_sf"/>
</dbReference>
<dbReference type="Gene3D" id="1.10.4020.10">
    <property type="entry name" value="DNA breaking-rejoining enzymes"/>
    <property type="match status" value="1"/>
</dbReference>
<keyword evidence="4" id="KW-0862">Zinc</keyword>
<feature type="region of interest" description="Disordered" evidence="7">
    <location>
        <begin position="87"/>
        <end position="176"/>
    </location>
</feature>
<sequence length="425" mass="48679">MTLRQTDAEGPQGICQQLRQLCLRWLKPERHTKEQILELVVLEQFLIILPQELQEWVREGRPQTCAQAVALAQGFLQKQREVQVRGPEAEVAPLEAKQTPLFKDLKQESDTETQHSSSSDASCLGDDTRPRDQNQNKVEHSKELELRWTLRGSGQQDLSHRADQEEASEYQQESCPGEAGDKIFQCDFQACERISPGGKQHTCSFCGKSFNQRSTLTVHERTHTGERPYECPDCERRFSHRSNLFAHKTVHTGGRPYKCSDCGDSFRHRSHLIAHKRIHTGERPHKCSDCGKSFNQRSALTVHERTHTGEKPYICSDCGKSFNQRSILIAHERTHTGERPFKCSDCGKSFKQLSALTAHVRSHTGERPYVCLDCGKSFTRSSLLIKHRRTHTGEKPYECSNCERRFSQRSQLVSHEKTHKGQKSY</sequence>
<feature type="compositionally biased region" description="Basic and acidic residues" evidence="7">
    <location>
        <begin position="103"/>
        <end position="113"/>
    </location>
</feature>
<dbReference type="PROSITE" id="PS50804">
    <property type="entry name" value="SCAN_BOX"/>
    <property type="match status" value="1"/>
</dbReference>
<evidence type="ECO:0000256" key="5">
    <source>
        <dbReference type="ARBA" id="ARBA00023242"/>
    </source>
</evidence>
<evidence type="ECO:0000313" key="11">
    <source>
        <dbReference type="RefSeq" id="XP_015264138.1"/>
    </source>
</evidence>
<feature type="domain" description="C2H2-type" evidence="8">
    <location>
        <begin position="341"/>
        <end position="368"/>
    </location>
</feature>
<feature type="domain" description="C2H2-type" evidence="8">
    <location>
        <begin position="229"/>
        <end position="256"/>
    </location>
</feature>
<evidence type="ECO:0000256" key="2">
    <source>
        <dbReference type="ARBA" id="ARBA00022737"/>
    </source>
</evidence>
<keyword evidence="3 6" id="KW-0863">Zinc-finger</keyword>
<feature type="domain" description="C2H2-type" evidence="8">
    <location>
        <begin position="369"/>
        <end position="396"/>
    </location>
</feature>
<dbReference type="SUPFAM" id="SSF47353">
    <property type="entry name" value="Retrovirus capsid dimerization domain-like"/>
    <property type="match status" value="1"/>
</dbReference>
<dbReference type="Pfam" id="PF00096">
    <property type="entry name" value="zf-C2H2"/>
    <property type="match status" value="8"/>
</dbReference>
<gene>
    <name evidence="11" type="primary">LOC107108241</name>
</gene>
<evidence type="ECO:0000256" key="7">
    <source>
        <dbReference type="SAM" id="MobiDB-lite"/>
    </source>
</evidence>
<feature type="domain" description="C2H2-type" evidence="8">
    <location>
        <begin position="313"/>
        <end position="340"/>
    </location>
</feature>
<protein>
    <submittedName>
        <fullName evidence="11">Zinc finger protein OZF-like</fullName>
    </submittedName>
</protein>
<feature type="compositionally biased region" description="Basic and acidic residues" evidence="7">
    <location>
        <begin position="126"/>
        <end position="148"/>
    </location>
</feature>
<dbReference type="InterPro" id="IPR036236">
    <property type="entry name" value="Znf_C2H2_sf"/>
</dbReference>